<dbReference type="InterPro" id="IPR010095">
    <property type="entry name" value="Cas12f1-like_TNB"/>
</dbReference>
<dbReference type="RefSeq" id="WP_151754577.1">
    <property type="nucleotide sequence ID" value="NZ_BKZW01000001.1"/>
</dbReference>
<dbReference type="EMBL" id="BKZW01000001">
    <property type="protein sequence ID" value="GER86445.1"/>
    <property type="molecule type" value="Genomic_DNA"/>
</dbReference>
<keyword evidence="9" id="KW-1185">Reference proteome</keyword>
<feature type="region of interest" description="Disordered" evidence="5">
    <location>
        <begin position="222"/>
        <end position="251"/>
    </location>
</feature>
<dbReference type="NCBIfam" id="NF040570">
    <property type="entry name" value="guided_TnpB"/>
    <property type="match status" value="1"/>
</dbReference>
<comment type="caution">
    <text evidence="8">The sequence shown here is derived from an EMBL/GenBank/DDBJ whole genome shotgun (WGS) entry which is preliminary data.</text>
</comment>
<evidence type="ECO:0000259" key="6">
    <source>
        <dbReference type="Pfam" id="PF01385"/>
    </source>
</evidence>
<dbReference type="Pfam" id="PF07282">
    <property type="entry name" value="Cas12f1-like_TNB"/>
    <property type="match status" value="1"/>
</dbReference>
<dbReference type="InterPro" id="IPR001959">
    <property type="entry name" value="Transposase"/>
</dbReference>
<evidence type="ECO:0000256" key="3">
    <source>
        <dbReference type="ARBA" id="ARBA00023125"/>
    </source>
</evidence>
<evidence type="ECO:0000313" key="9">
    <source>
        <dbReference type="Proteomes" id="UP000326912"/>
    </source>
</evidence>
<dbReference type="GO" id="GO:0003677">
    <property type="term" value="F:DNA binding"/>
    <property type="evidence" value="ECO:0007669"/>
    <property type="project" value="UniProtKB-KW"/>
</dbReference>
<sequence>MHTVKIYHLNHLLAKHYQRLRCAQQEAALVWNACVALHLHARMQHTKWPRRDVLQKATKGRFALHSQSVQMVTHAFLANVETTRQLRQSHPAMRMRYPYKEKRFYPVSWPAQAVTKEGKRVVLPMGRGRDSLVLPVELPEHSRSVTLVWNNGYELHVSVEVPQSEEAPGKIHATIDLGEIHLATVTTNTSEAIIVTGRGIRSLKRGRTKALRTISKKQARCTKHSRRWKKLQRAKNKQSQRAKRRIRDQRHQATRKAITFCVVQKVGTLFIGNPDGVRKKNNGRHHNQRMSLWEYGKDIDYLTHKANQAHIECFTGSERGTSSQCPECGHKHKPRNRQWICKACGFSGHRDLVGSINMHTITFGEQVNFPRSFTYLRPAKSRRSSRRADMPLVS</sequence>
<evidence type="ECO:0000256" key="1">
    <source>
        <dbReference type="ARBA" id="ARBA00008761"/>
    </source>
</evidence>
<protein>
    <submittedName>
        <fullName evidence="8">Transposase</fullName>
    </submittedName>
</protein>
<feature type="domain" description="Probable transposase IS891/IS1136/IS1341" evidence="6">
    <location>
        <begin position="156"/>
        <end position="276"/>
    </location>
</feature>
<dbReference type="Proteomes" id="UP000326912">
    <property type="component" value="Unassembled WGS sequence"/>
</dbReference>
<accession>A0A5J4KG80</accession>
<proteinExistence type="inferred from homology"/>
<reference evidence="8 9" key="1">
    <citation type="submission" date="2019-10" db="EMBL/GenBank/DDBJ databases">
        <title>Dictyobacter vulcani sp. nov., within the class Ktedonobacteria, isolated from soil of volcanic Mt. Zao.</title>
        <authorList>
            <person name="Zheng Y."/>
            <person name="Wang C.M."/>
            <person name="Sakai Y."/>
            <person name="Abe K."/>
            <person name="Yokota A."/>
            <person name="Yabe S."/>
        </authorList>
    </citation>
    <scope>NUCLEOTIDE SEQUENCE [LARGE SCALE GENOMIC DNA]</scope>
    <source>
        <strain evidence="8 9">W12</strain>
    </source>
</reference>
<dbReference type="AlphaFoldDB" id="A0A5J4KG80"/>
<keyword evidence="4" id="KW-0233">DNA recombination</keyword>
<organism evidence="8 9">
    <name type="scientific">Dictyobacter vulcani</name>
    <dbReference type="NCBI Taxonomy" id="2607529"/>
    <lineage>
        <taxon>Bacteria</taxon>
        <taxon>Bacillati</taxon>
        <taxon>Chloroflexota</taxon>
        <taxon>Ktedonobacteria</taxon>
        <taxon>Ktedonobacterales</taxon>
        <taxon>Dictyobacteraceae</taxon>
        <taxon>Dictyobacter</taxon>
    </lineage>
</organism>
<comment type="similarity">
    <text evidence="1">In the C-terminal section; belongs to the transposase 35 family.</text>
</comment>
<dbReference type="GO" id="GO:0032196">
    <property type="term" value="P:transposition"/>
    <property type="evidence" value="ECO:0007669"/>
    <property type="project" value="UniProtKB-KW"/>
</dbReference>
<evidence type="ECO:0000259" key="7">
    <source>
        <dbReference type="Pfam" id="PF07282"/>
    </source>
</evidence>
<evidence type="ECO:0000256" key="2">
    <source>
        <dbReference type="ARBA" id="ARBA00022578"/>
    </source>
</evidence>
<evidence type="ECO:0000313" key="8">
    <source>
        <dbReference type="EMBL" id="GER86445.1"/>
    </source>
</evidence>
<dbReference type="GO" id="GO:0006310">
    <property type="term" value="P:DNA recombination"/>
    <property type="evidence" value="ECO:0007669"/>
    <property type="project" value="UniProtKB-KW"/>
</dbReference>
<gene>
    <name evidence="8" type="ORF">KDW_06070</name>
</gene>
<keyword evidence="2" id="KW-0815">Transposition</keyword>
<name>A0A5J4KG80_9CHLR</name>
<feature type="domain" description="Cas12f1-like TNB" evidence="7">
    <location>
        <begin position="297"/>
        <end position="358"/>
    </location>
</feature>
<dbReference type="Pfam" id="PF01385">
    <property type="entry name" value="OrfB_IS605"/>
    <property type="match status" value="1"/>
</dbReference>
<evidence type="ECO:0000256" key="4">
    <source>
        <dbReference type="ARBA" id="ARBA00023172"/>
    </source>
</evidence>
<evidence type="ECO:0000256" key="5">
    <source>
        <dbReference type="SAM" id="MobiDB-lite"/>
    </source>
</evidence>
<keyword evidence="3" id="KW-0238">DNA-binding</keyword>